<evidence type="ECO:0000313" key="3">
    <source>
        <dbReference type="Proteomes" id="UP001604336"/>
    </source>
</evidence>
<reference evidence="3" key="1">
    <citation type="submission" date="2024-07" db="EMBL/GenBank/DDBJ databases">
        <title>Two chromosome-level genome assemblies of Korean endemic species Abeliophyllum distichum and Forsythia ovata (Oleaceae).</title>
        <authorList>
            <person name="Jang H."/>
        </authorList>
    </citation>
    <scope>NUCLEOTIDE SEQUENCE [LARGE SCALE GENOMIC DNA]</scope>
</reference>
<dbReference type="Proteomes" id="UP001604336">
    <property type="component" value="Unassembled WGS sequence"/>
</dbReference>
<protein>
    <submittedName>
        <fullName evidence="2">Uncharacterized protein</fullName>
    </submittedName>
</protein>
<organism evidence="2 3">
    <name type="scientific">Abeliophyllum distichum</name>
    <dbReference type="NCBI Taxonomy" id="126358"/>
    <lineage>
        <taxon>Eukaryota</taxon>
        <taxon>Viridiplantae</taxon>
        <taxon>Streptophyta</taxon>
        <taxon>Embryophyta</taxon>
        <taxon>Tracheophyta</taxon>
        <taxon>Spermatophyta</taxon>
        <taxon>Magnoliopsida</taxon>
        <taxon>eudicotyledons</taxon>
        <taxon>Gunneridae</taxon>
        <taxon>Pentapetalae</taxon>
        <taxon>asterids</taxon>
        <taxon>lamiids</taxon>
        <taxon>Lamiales</taxon>
        <taxon>Oleaceae</taxon>
        <taxon>Forsythieae</taxon>
        <taxon>Abeliophyllum</taxon>
    </lineage>
</organism>
<evidence type="ECO:0000256" key="1">
    <source>
        <dbReference type="SAM" id="MobiDB-lite"/>
    </source>
</evidence>
<proteinExistence type="predicted"/>
<accession>A0ABD1SY66</accession>
<name>A0ABD1SY66_9LAMI</name>
<dbReference type="EMBL" id="JBFOLK010000006">
    <property type="protein sequence ID" value="KAL2505407.1"/>
    <property type="molecule type" value="Genomic_DNA"/>
</dbReference>
<evidence type="ECO:0000313" key="2">
    <source>
        <dbReference type="EMBL" id="KAL2505407.1"/>
    </source>
</evidence>
<keyword evidence="3" id="KW-1185">Reference proteome</keyword>
<sequence>MVQGILHSSHLTGSIRPASLRLHQSDWVSLEALALRRFGRLTGRCHFPLLNAQCSRSGITRSTSRARLGTKNGPRKIRPIEVRLNTRAYRDRRVMMSRTQRPSSGRGLLSRSGRFTPSRMAIE</sequence>
<gene>
    <name evidence="2" type="ORF">Adt_21028</name>
</gene>
<feature type="compositionally biased region" description="Low complexity" evidence="1">
    <location>
        <begin position="103"/>
        <end position="114"/>
    </location>
</feature>
<feature type="region of interest" description="Disordered" evidence="1">
    <location>
        <begin position="91"/>
        <end position="123"/>
    </location>
</feature>
<comment type="caution">
    <text evidence="2">The sequence shown here is derived from an EMBL/GenBank/DDBJ whole genome shotgun (WGS) entry which is preliminary data.</text>
</comment>
<dbReference type="AlphaFoldDB" id="A0ABD1SY66"/>